<accession>A0ACD3STN8</accession>
<dbReference type="Proteomes" id="UP000004277">
    <property type="component" value="Unassembled WGS sequence"/>
</dbReference>
<protein>
    <submittedName>
        <fullName evidence="1">Cupin domain-containing protein</fullName>
    </submittedName>
</protein>
<gene>
    <name evidence="1" type="ORF">MW7_001325</name>
</gene>
<evidence type="ECO:0000313" key="1">
    <source>
        <dbReference type="EMBL" id="TMS59654.1"/>
    </source>
</evidence>
<evidence type="ECO:0000313" key="2">
    <source>
        <dbReference type="Proteomes" id="UP000004277"/>
    </source>
</evidence>
<name>A0ACD3STN8_9BURK</name>
<proteinExistence type="predicted"/>
<reference evidence="1" key="1">
    <citation type="submission" date="2019-05" db="EMBL/GenBank/DDBJ databases">
        <title>Revised genome assembly of Burkholderiaceae (previously Ralstonia) sp. PBA.</title>
        <authorList>
            <person name="Gan H.M."/>
        </authorList>
    </citation>
    <scope>NUCLEOTIDE SEQUENCE</scope>
    <source>
        <strain evidence="1">PBA</strain>
    </source>
</reference>
<keyword evidence="2" id="KW-1185">Reference proteome</keyword>
<dbReference type="EMBL" id="AKCV02000006">
    <property type="protein sequence ID" value="TMS59654.1"/>
    <property type="molecule type" value="Genomic_DNA"/>
</dbReference>
<organism evidence="1 2">
    <name type="scientific">Imbroritus primus</name>
    <dbReference type="NCBI Taxonomy" id="3058603"/>
    <lineage>
        <taxon>Bacteria</taxon>
        <taxon>Pseudomonadati</taxon>
        <taxon>Pseudomonadota</taxon>
        <taxon>Betaproteobacteria</taxon>
        <taxon>Burkholderiales</taxon>
        <taxon>Burkholderiaceae</taxon>
        <taxon>Imbroritus</taxon>
    </lineage>
</organism>
<sequence>MTPRQFMQEYWQKKPLLVRQAIPNFVPPVDRRALFALADQDDVESRLVTFFRNRWKMDHGPFAPANLPALKQKQWTLLVQSVNLFHPAVAALLGQFRFVPDARLDDVMISYATDGGGVGPHFDSYDVFLLQAHGKRRWQVSTQSDLTLRSGLPLKILANFEPQDTWTLEPGDMLYLPPQCAHGGVAEGECMTYSIGFRAPGFRELSGHFLAWLADSLEDHPDFAGLYADPDQLPTTTPARIPAAMTTTLAERLRKLQWDDSMIAEFLGAYLSEPKANAIFNSPKRPSLERFKRQATTQGVSLAAASIALYDERHFYINGETYEPPHALKAHLVRLADTRQLAGSDLARDAALPDLMDTLFGWYEAGWIETGKH</sequence>
<comment type="caution">
    <text evidence="1">The sequence shown here is derived from an EMBL/GenBank/DDBJ whole genome shotgun (WGS) entry which is preliminary data.</text>
</comment>